<evidence type="ECO:0000256" key="2">
    <source>
        <dbReference type="ARBA" id="ARBA00022679"/>
    </source>
</evidence>
<evidence type="ECO:0000256" key="7">
    <source>
        <dbReference type="ARBA" id="ARBA00048478"/>
    </source>
</evidence>
<name>A0ABP8GXW8_9BURK</name>
<keyword evidence="3 8" id="KW-0547">Nucleotide-binding</keyword>
<accession>A0ABP8GXW8</accession>
<comment type="similarity">
    <text evidence="1 8">Belongs to the cytidylate kinase family. Type 1 subfamily.</text>
</comment>
<organism evidence="10 11">
    <name type="scientific">Pigmentiphaga soli</name>
    <dbReference type="NCBI Taxonomy" id="1007095"/>
    <lineage>
        <taxon>Bacteria</taxon>
        <taxon>Pseudomonadati</taxon>
        <taxon>Pseudomonadota</taxon>
        <taxon>Betaproteobacteria</taxon>
        <taxon>Burkholderiales</taxon>
        <taxon>Alcaligenaceae</taxon>
        <taxon>Pigmentiphaga</taxon>
    </lineage>
</organism>
<sequence>MPVIAIDGPTASGKGTIATRLAAELGWHVLDSGALYRLTALACLRRGIGAADVAAAAAAARGLDVRFGARIYLEGEDVTDAIRDEAVGDLASRVAALQPVRDALLARQRAFREPAGLVADGRDMGTVVFPDADLKVFLVASARARAERRYKQLIEKGFSANLDTLLRDLEARDARDAQRASAPLVAAPDALKLDSSDLTIDQTVAQVLAWWRARSA</sequence>
<feature type="binding site" evidence="8">
    <location>
        <begin position="8"/>
        <end position="16"/>
    </location>
    <ligand>
        <name>ATP</name>
        <dbReference type="ChEBI" id="CHEBI:30616"/>
    </ligand>
</feature>
<dbReference type="Pfam" id="PF02224">
    <property type="entry name" value="Cytidylate_kin"/>
    <property type="match status" value="1"/>
</dbReference>
<comment type="catalytic activity">
    <reaction evidence="7 8">
        <text>CMP + ATP = CDP + ADP</text>
        <dbReference type="Rhea" id="RHEA:11600"/>
        <dbReference type="ChEBI" id="CHEBI:30616"/>
        <dbReference type="ChEBI" id="CHEBI:58069"/>
        <dbReference type="ChEBI" id="CHEBI:60377"/>
        <dbReference type="ChEBI" id="CHEBI:456216"/>
        <dbReference type="EC" id="2.7.4.25"/>
    </reaction>
</comment>
<dbReference type="Gene3D" id="3.40.50.300">
    <property type="entry name" value="P-loop containing nucleotide triphosphate hydrolases"/>
    <property type="match status" value="1"/>
</dbReference>
<evidence type="ECO:0000256" key="4">
    <source>
        <dbReference type="ARBA" id="ARBA00022777"/>
    </source>
</evidence>
<evidence type="ECO:0000313" key="10">
    <source>
        <dbReference type="EMBL" id="GAA4331569.1"/>
    </source>
</evidence>
<keyword evidence="4 8" id="KW-0418">Kinase</keyword>
<dbReference type="NCBIfam" id="TIGR00017">
    <property type="entry name" value="cmk"/>
    <property type="match status" value="1"/>
</dbReference>
<evidence type="ECO:0000259" key="9">
    <source>
        <dbReference type="Pfam" id="PF02224"/>
    </source>
</evidence>
<dbReference type="HAMAP" id="MF_00238">
    <property type="entry name" value="Cytidyl_kinase_type1"/>
    <property type="match status" value="1"/>
</dbReference>
<feature type="domain" description="Cytidylate kinase" evidence="9">
    <location>
        <begin position="4"/>
        <end position="209"/>
    </location>
</feature>
<dbReference type="Proteomes" id="UP001501671">
    <property type="component" value="Unassembled WGS sequence"/>
</dbReference>
<dbReference type="EMBL" id="BAABFO010000008">
    <property type="protein sequence ID" value="GAA4331569.1"/>
    <property type="molecule type" value="Genomic_DNA"/>
</dbReference>
<comment type="caution">
    <text evidence="10">The sequence shown here is derived from an EMBL/GenBank/DDBJ whole genome shotgun (WGS) entry which is preliminary data.</text>
</comment>
<evidence type="ECO:0000256" key="5">
    <source>
        <dbReference type="ARBA" id="ARBA00022840"/>
    </source>
</evidence>
<dbReference type="CDD" id="cd02020">
    <property type="entry name" value="CMPK"/>
    <property type="match status" value="1"/>
</dbReference>
<evidence type="ECO:0000256" key="1">
    <source>
        <dbReference type="ARBA" id="ARBA00009427"/>
    </source>
</evidence>
<keyword evidence="8" id="KW-0963">Cytoplasm</keyword>
<protein>
    <recommendedName>
        <fullName evidence="8">Cytidylate kinase</fullName>
        <shortName evidence="8">CK</shortName>
        <ecNumber evidence="8">2.7.4.25</ecNumber>
    </recommendedName>
    <alternativeName>
        <fullName evidence="8">Cytidine monophosphate kinase</fullName>
        <shortName evidence="8">CMP kinase</shortName>
    </alternativeName>
</protein>
<dbReference type="InterPro" id="IPR027417">
    <property type="entry name" value="P-loop_NTPase"/>
</dbReference>
<comment type="subcellular location">
    <subcellularLocation>
        <location evidence="8">Cytoplasm</location>
    </subcellularLocation>
</comment>
<keyword evidence="2 8" id="KW-0808">Transferase</keyword>
<comment type="catalytic activity">
    <reaction evidence="6 8">
        <text>dCMP + ATP = dCDP + ADP</text>
        <dbReference type="Rhea" id="RHEA:25094"/>
        <dbReference type="ChEBI" id="CHEBI:30616"/>
        <dbReference type="ChEBI" id="CHEBI:57566"/>
        <dbReference type="ChEBI" id="CHEBI:58593"/>
        <dbReference type="ChEBI" id="CHEBI:456216"/>
        <dbReference type="EC" id="2.7.4.25"/>
    </reaction>
</comment>
<proteinExistence type="inferred from homology"/>
<evidence type="ECO:0000313" key="11">
    <source>
        <dbReference type="Proteomes" id="UP001501671"/>
    </source>
</evidence>
<dbReference type="EC" id="2.7.4.25" evidence="8"/>
<dbReference type="InterPro" id="IPR011994">
    <property type="entry name" value="Cytidylate_kinase_dom"/>
</dbReference>
<dbReference type="SUPFAM" id="SSF52540">
    <property type="entry name" value="P-loop containing nucleoside triphosphate hydrolases"/>
    <property type="match status" value="1"/>
</dbReference>
<dbReference type="PANTHER" id="PTHR21299:SF2">
    <property type="entry name" value="CYTIDYLATE KINASE"/>
    <property type="match status" value="1"/>
</dbReference>
<keyword evidence="11" id="KW-1185">Reference proteome</keyword>
<dbReference type="PANTHER" id="PTHR21299">
    <property type="entry name" value="CYTIDYLATE KINASE/PANTOATE-BETA-ALANINE LIGASE"/>
    <property type="match status" value="1"/>
</dbReference>
<dbReference type="GO" id="GO:0016301">
    <property type="term" value="F:kinase activity"/>
    <property type="evidence" value="ECO:0007669"/>
    <property type="project" value="UniProtKB-KW"/>
</dbReference>
<gene>
    <name evidence="8 10" type="primary">cmk</name>
    <name evidence="10" type="ORF">GCM10023144_20360</name>
</gene>
<dbReference type="InterPro" id="IPR003136">
    <property type="entry name" value="Cytidylate_kin"/>
</dbReference>
<keyword evidence="5 8" id="KW-0067">ATP-binding</keyword>
<reference evidence="11" key="1">
    <citation type="journal article" date="2019" name="Int. J. Syst. Evol. Microbiol.">
        <title>The Global Catalogue of Microorganisms (GCM) 10K type strain sequencing project: providing services to taxonomists for standard genome sequencing and annotation.</title>
        <authorList>
            <consortium name="The Broad Institute Genomics Platform"/>
            <consortium name="The Broad Institute Genome Sequencing Center for Infectious Disease"/>
            <person name="Wu L."/>
            <person name="Ma J."/>
        </authorList>
    </citation>
    <scope>NUCLEOTIDE SEQUENCE [LARGE SCALE GENOMIC DNA]</scope>
    <source>
        <strain evidence="11">JCM 17666</strain>
    </source>
</reference>
<evidence type="ECO:0000256" key="6">
    <source>
        <dbReference type="ARBA" id="ARBA00047615"/>
    </source>
</evidence>
<evidence type="ECO:0000256" key="8">
    <source>
        <dbReference type="HAMAP-Rule" id="MF_00238"/>
    </source>
</evidence>
<evidence type="ECO:0000256" key="3">
    <source>
        <dbReference type="ARBA" id="ARBA00022741"/>
    </source>
</evidence>